<dbReference type="InterPro" id="IPR016024">
    <property type="entry name" value="ARM-type_fold"/>
</dbReference>
<proteinExistence type="inferred from homology"/>
<gene>
    <name evidence="7" type="ORF">CASFOL_026236</name>
</gene>
<feature type="compositionally biased region" description="Polar residues" evidence="6">
    <location>
        <begin position="883"/>
        <end position="892"/>
    </location>
</feature>
<feature type="region of interest" description="Disordered" evidence="6">
    <location>
        <begin position="913"/>
        <end position="946"/>
    </location>
</feature>
<organism evidence="7 8">
    <name type="scientific">Castilleja foliolosa</name>
    <dbReference type="NCBI Taxonomy" id="1961234"/>
    <lineage>
        <taxon>Eukaryota</taxon>
        <taxon>Viridiplantae</taxon>
        <taxon>Streptophyta</taxon>
        <taxon>Embryophyta</taxon>
        <taxon>Tracheophyta</taxon>
        <taxon>Spermatophyta</taxon>
        <taxon>Magnoliopsida</taxon>
        <taxon>eudicotyledons</taxon>
        <taxon>Gunneridae</taxon>
        <taxon>Pentapetalae</taxon>
        <taxon>asterids</taxon>
        <taxon>lamiids</taxon>
        <taxon>Lamiales</taxon>
        <taxon>Orobanchaceae</taxon>
        <taxon>Pedicularideae</taxon>
        <taxon>Castillejinae</taxon>
        <taxon>Castilleja</taxon>
    </lineage>
</organism>
<feature type="compositionally biased region" description="Low complexity" evidence="6">
    <location>
        <begin position="21"/>
        <end position="37"/>
    </location>
</feature>
<dbReference type="PANTHER" id="PTHR32086">
    <property type="entry name" value="FANCONI ANEMIA GROUP D2 PROTEIN"/>
    <property type="match status" value="1"/>
</dbReference>
<name>A0ABD3CK44_9LAMI</name>
<protein>
    <recommendedName>
        <fullName evidence="9">Fanconi anemia group D2 protein</fullName>
    </recommendedName>
</protein>
<evidence type="ECO:0000313" key="7">
    <source>
        <dbReference type="EMBL" id="KAL3629924.1"/>
    </source>
</evidence>
<evidence type="ECO:0000256" key="2">
    <source>
        <dbReference type="ARBA" id="ARBA00022499"/>
    </source>
</evidence>
<accession>A0ABD3CK44</accession>
<dbReference type="EMBL" id="JAVIJP010000033">
    <property type="protein sequence ID" value="KAL3629924.1"/>
    <property type="molecule type" value="Genomic_DNA"/>
</dbReference>
<dbReference type="GO" id="GO:0005634">
    <property type="term" value="C:nucleus"/>
    <property type="evidence" value="ECO:0007669"/>
    <property type="project" value="UniProtKB-SubCell"/>
</dbReference>
<evidence type="ECO:0008006" key="9">
    <source>
        <dbReference type="Google" id="ProtNLM"/>
    </source>
</evidence>
<comment type="caution">
    <text evidence="7">The sequence shown here is derived from an EMBL/GenBank/DDBJ whole genome shotgun (WGS) entry which is preliminary data.</text>
</comment>
<evidence type="ECO:0000313" key="8">
    <source>
        <dbReference type="Proteomes" id="UP001632038"/>
    </source>
</evidence>
<keyword evidence="2" id="KW-1017">Isopeptide bond</keyword>
<feature type="compositionally biased region" description="Polar residues" evidence="6">
    <location>
        <begin position="865"/>
        <end position="875"/>
    </location>
</feature>
<feature type="compositionally biased region" description="Polar residues" evidence="6">
    <location>
        <begin position="926"/>
        <end position="946"/>
    </location>
</feature>
<evidence type="ECO:0000256" key="6">
    <source>
        <dbReference type="SAM" id="MobiDB-lite"/>
    </source>
</evidence>
<keyword evidence="4" id="KW-0539">Nucleus</keyword>
<dbReference type="PANTHER" id="PTHR32086:SF0">
    <property type="entry name" value="FANCONI ANEMIA GROUP D2 PROTEIN"/>
    <property type="match status" value="1"/>
</dbReference>
<feature type="region of interest" description="Disordered" evidence="6">
    <location>
        <begin position="865"/>
        <end position="897"/>
    </location>
</feature>
<keyword evidence="8" id="KW-1185">Reference proteome</keyword>
<sequence>MLSRKRPSKTTSPFVPPFAQPQPAKLLKPTTTAPAAAQNEPASAERRTMPLLQTQSQIEKMVSVLADAGCTLINPAGPPCLPSDLYNFRQRLDGIFSDDPTLRSQFLKGFSEYTSSTSNLRRVLLPTHRDGFGPVKSESLVRLLLLIKSIQKDLLDMLLEKLPEYFDGDPNVGGCGPSSLLRLDEDVARLILNQFRWLDFLVNSDGFVEKLLQVLSICPHHLKKEIIEALPEIIGDQNNETVVSSLQQMLQEDSTIIVPVLDSFSNLNLEDLLQDQVITIALSCIRTIDIEHMPYLLRFLLLSAKTTNARRIFSQIREQLKHLGAYPARSSQIGKLKGKSVVDNTEASILDSLRSSLRFKNILCLELLKELKSLEEARDHKVIDIWLLTLIFMNSESLQKSVEKLFKKKIVEGCFQDHMFNQCIHGIKDLPKDFIRTFLSLSAYLLGCKEQRAQEFGIHIYICLFEEFDDAYTRQEVLGALLAHVGSGVYHEVSAALDAMVTIASKKPQELISLSSYITGILDYLEGFSVASLHKVYELFISLAVSAQSCSQPYGCSIANELLMILRKQVNNSDLMYKKMGLIGTLKIVSYIADANNTSLSPLSQRSNYEEAVELLKLSLDSCKQLPLPLIFFYEELISTLQSKTLHPTVVEWVGKQVVEFESTYLADLDGGNLAVSDLSYGLDGELWMNLDGDISPICLNILPLVFPLFRSNSPLQVLPTTFVLLSIVERLTNQGSLGGIDALLGCPFHLPSSKLFSELSWQSLTAKQKQMAILSLYYAANWMRELLNIFSRQVVEECNSISQATKEDIILKLLKRLRNLVFVECLLDNFLKKHHVILPELYRNWELSPVIEFDHVRDSENMSQALKESRSISQNRKRNRGKSSLPSANSNSEEKLKQPTIVDVWRKAGSIPSQEAPKEDVSAMSPKTTQSESEGNLANNSNIPQNAEISTPLKCLEAQKHKFRPLSVDCYSLIACLENNQGSCCADPSAKLPLHLYLIRDLHQKLVHLSPTRKQSFARFSNISPGLSGLQTNFLSKIPSLFPYLRKNFDRAISILREGAETCEEHWIAQCSLAATPEIIKTSISASPALTSISVFKETLLCFGKMLHLPDLLKEKTILSDLLQSFQPIEIPDCFFQNLQLIPSPGNMDYLYCGAYIFLGSVFDVAVDFSFTLASEVLLTLEYMITSIRMFLSVSPCPNGKGTFAGFSKEIVPFLCNKLGSYAKKLLMHKCDKDDVDGSLKTKGEMIHKILRIYLENCQSTPDSLSELASFILPKVPSSATEVEDDNETFPTLCPATMIVWYRVMHEENISALNNLVKEIALLEKSRGGAKEETLQKILNKILQSVDVFVSLVNVCRNSDKVNVHAMAVKYGGKFIDSFLKAKAQFQMHKDLILNLIKELQKATRTIQTLCSEAKGSKRTTITGKIPATKRSMERFLFHVKALLHTTPSGCSFWMGNLKHKDLMGQLVSSQAYMDDKTDDIKDDDDTNDDAVVEDQPMNVSSP</sequence>
<feature type="compositionally biased region" description="Acidic residues" evidence="6">
    <location>
        <begin position="1482"/>
        <end position="1494"/>
    </location>
</feature>
<comment type="similarity">
    <text evidence="5">Belongs to the Fanconi anemia protein FANCD2 family.</text>
</comment>
<evidence type="ECO:0000256" key="4">
    <source>
        <dbReference type="ARBA" id="ARBA00023242"/>
    </source>
</evidence>
<evidence type="ECO:0000256" key="5">
    <source>
        <dbReference type="ARBA" id="ARBA00093456"/>
    </source>
</evidence>
<dbReference type="Pfam" id="PF14631">
    <property type="entry name" value="FancD2"/>
    <property type="match status" value="2"/>
</dbReference>
<feature type="region of interest" description="Disordered" evidence="6">
    <location>
        <begin position="1"/>
        <end position="45"/>
    </location>
</feature>
<comment type="subcellular location">
    <subcellularLocation>
        <location evidence="1">Nucleus</location>
    </subcellularLocation>
</comment>
<evidence type="ECO:0000256" key="1">
    <source>
        <dbReference type="ARBA" id="ARBA00004123"/>
    </source>
</evidence>
<evidence type="ECO:0000256" key="3">
    <source>
        <dbReference type="ARBA" id="ARBA00022843"/>
    </source>
</evidence>
<dbReference type="SUPFAM" id="SSF48371">
    <property type="entry name" value="ARM repeat"/>
    <property type="match status" value="1"/>
</dbReference>
<feature type="region of interest" description="Disordered" evidence="6">
    <location>
        <begin position="1476"/>
        <end position="1504"/>
    </location>
</feature>
<dbReference type="Proteomes" id="UP001632038">
    <property type="component" value="Unassembled WGS sequence"/>
</dbReference>
<keyword evidence="3" id="KW-0832">Ubl conjugation</keyword>
<dbReference type="InterPro" id="IPR029448">
    <property type="entry name" value="FANCD2"/>
</dbReference>
<reference evidence="8" key="1">
    <citation type="journal article" date="2024" name="IScience">
        <title>Strigolactones Initiate the Formation of Haustorium-like Structures in Castilleja.</title>
        <authorList>
            <person name="Buerger M."/>
            <person name="Peterson D."/>
            <person name="Chory J."/>
        </authorList>
    </citation>
    <scope>NUCLEOTIDE SEQUENCE [LARGE SCALE GENOMIC DNA]</scope>
</reference>